<keyword evidence="6" id="KW-1185">Reference proteome</keyword>
<accession>A0AAW9RLT4</accession>
<dbReference type="PANTHER" id="PTHR30519">
    <property type="entry name" value="5-METHYLTETRAHYDROPTEROYLTRIGLUTAMATE--HOMOCYSTEINE METHYLTRANSFERASE"/>
    <property type="match status" value="1"/>
</dbReference>
<proteinExistence type="predicted"/>
<dbReference type="GO" id="GO:0008270">
    <property type="term" value="F:zinc ion binding"/>
    <property type="evidence" value="ECO:0007669"/>
    <property type="project" value="InterPro"/>
</dbReference>
<dbReference type="GO" id="GO:0032259">
    <property type="term" value="P:methylation"/>
    <property type="evidence" value="ECO:0007669"/>
    <property type="project" value="UniProtKB-KW"/>
</dbReference>
<dbReference type="EMBL" id="JAZHOF010000001">
    <property type="protein sequence ID" value="MEJ8569944.1"/>
    <property type="molecule type" value="Genomic_DNA"/>
</dbReference>
<evidence type="ECO:0000313" key="5">
    <source>
        <dbReference type="EMBL" id="MEJ8569944.1"/>
    </source>
</evidence>
<dbReference type="AlphaFoldDB" id="A0AAW9RLT4"/>
<dbReference type="Gene3D" id="3.20.20.210">
    <property type="match status" value="1"/>
</dbReference>
<keyword evidence="5" id="KW-0808">Transferase</keyword>
<name>A0AAW9RLT4_9HYPH</name>
<dbReference type="Proteomes" id="UP001378188">
    <property type="component" value="Unassembled WGS sequence"/>
</dbReference>
<keyword evidence="3" id="KW-0862">Zinc</keyword>
<comment type="cofactor">
    <cofactor evidence="1">
        <name>Zn(2+)</name>
        <dbReference type="ChEBI" id="CHEBI:29105"/>
    </cofactor>
</comment>
<comment type="caution">
    <text evidence="5">The sequence shown here is derived from an EMBL/GenBank/DDBJ whole genome shotgun (WGS) entry which is preliminary data.</text>
</comment>
<evidence type="ECO:0000259" key="4">
    <source>
        <dbReference type="Pfam" id="PF01717"/>
    </source>
</evidence>
<dbReference type="InterPro" id="IPR038071">
    <property type="entry name" value="UROD/MetE-like_sf"/>
</dbReference>
<dbReference type="GO" id="GO:0003871">
    <property type="term" value="F:5-methyltetrahydropteroyltriglutamate-homocysteine S-methyltransferase activity"/>
    <property type="evidence" value="ECO:0007669"/>
    <property type="project" value="InterPro"/>
</dbReference>
<dbReference type="InterPro" id="IPR002629">
    <property type="entry name" value="Met_Synth_C/arc"/>
</dbReference>
<evidence type="ECO:0000256" key="1">
    <source>
        <dbReference type="ARBA" id="ARBA00001947"/>
    </source>
</evidence>
<dbReference type="Pfam" id="PF01717">
    <property type="entry name" value="Meth_synt_2"/>
    <property type="match status" value="1"/>
</dbReference>
<keyword evidence="5" id="KW-0489">Methyltransferase</keyword>
<evidence type="ECO:0000256" key="3">
    <source>
        <dbReference type="ARBA" id="ARBA00022833"/>
    </source>
</evidence>
<evidence type="ECO:0000313" key="6">
    <source>
        <dbReference type="Proteomes" id="UP001378188"/>
    </source>
</evidence>
<dbReference type="RefSeq" id="WP_340327685.1">
    <property type="nucleotide sequence ID" value="NZ_JAZHOF010000001.1"/>
</dbReference>
<protein>
    <submittedName>
        <fullName evidence="5">5-methyltetrahydropteroyltriglutamate--homocysteine methyltransferase</fullName>
    </submittedName>
</protein>
<sequence length="346" mass="38166">MAMEINDLLPTTVVGSYPQPEWLVDHGVMADNTVPRIRLAEMWRIPEPHLAEAQDDATVVAIEEMERAGIDIITDGEIRRESYSNFFGTALDGVDIDNPFIMTNRKGMQIPVPRIVGEIRRRAPVEAGNLAFLKRHATRRVKVTLPGPFTLSQQSKDEHYGDPEAVALAFAAAVNEEARQLDAMGVDVIQLDEPWVRNDPDAAKRYAVRSIDRALEGLSCQTAIHVCFGYARGARPKPSSYDFLAQLADCRAGQISVEAAQPNIDLAILESLPGKDIILGVLDLSTPEAETPDLVAQRIREGLEHVAAERLIPAPDCGMKYLSRRLAFEKLRALSEGAAIVRRSLQ</sequence>
<dbReference type="CDD" id="cd03311">
    <property type="entry name" value="CIMS_C_terminal_like"/>
    <property type="match status" value="1"/>
</dbReference>
<evidence type="ECO:0000256" key="2">
    <source>
        <dbReference type="ARBA" id="ARBA00022723"/>
    </source>
</evidence>
<feature type="domain" description="Cobalamin-independent methionine synthase MetE C-terminal/archaeal" evidence="4">
    <location>
        <begin position="9"/>
        <end position="337"/>
    </location>
</feature>
<gene>
    <name evidence="5" type="ORF">V3328_00560</name>
</gene>
<keyword evidence="2" id="KW-0479">Metal-binding</keyword>
<reference evidence="5 6" key="1">
    <citation type="submission" date="2024-02" db="EMBL/GenBank/DDBJ databases">
        <title>Genome analysis and characterization of Microbaculum marinisediminis sp. nov., isolated from marine sediment.</title>
        <authorList>
            <person name="Du Z.-J."/>
            <person name="Ye Y.-Q."/>
            <person name="Zhang Z.-R."/>
            <person name="Yuan S.-M."/>
            <person name="Zhang X.-Y."/>
        </authorList>
    </citation>
    <scope>NUCLEOTIDE SEQUENCE [LARGE SCALE GENOMIC DNA]</scope>
    <source>
        <strain evidence="5 6">SDUM1044001</strain>
    </source>
</reference>
<dbReference type="SUPFAM" id="SSF51726">
    <property type="entry name" value="UROD/MetE-like"/>
    <property type="match status" value="1"/>
</dbReference>
<dbReference type="GO" id="GO:0009086">
    <property type="term" value="P:methionine biosynthetic process"/>
    <property type="evidence" value="ECO:0007669"/>
    <property type="project" value="InterPro"/>
</dbReference>
<organism evidence="5 6">
    <name type="scientific">Microbaculum marinum</name>
    <dbReference type="NCBI Taxonomy" id="1764581"/>
    <lineage>
        <taxon>Bacteria</taxon>
        <taxon>Pseudomonadati</taxon>
        <taxon>Pseudomonadota</taxon>
        <taxon>Alphaproteobacteria</taxon>
        <taxon>Hyphomicrobiales</taxon>
        <taxon>Tepidamorphaceae</taxon>
        <taxon>Microbaculum</taxon>
    </lineage>
</organism>